<evidence type="ECO:0000256" key="7">
    <source>
        <dbReference type="ARBA" id="ARBA00023065"/>
    </source>
</evidence>
<evidence type="ECO:0000256" key="3">
    <source>
        <dbReference type="ARBA" id="ARBA00022448"/>
    </source>
</evidence>
<evidence type="ECO:0000313" key="12">
    <source>
        <dbReference type="Proteomes" id="UP000530660"/>
    </source>
</evidence>
<dbReference type="GO" id="GO:0007035">
    <property type="term" value="P:vacuolar acidification"/>
    <property type="evidence" value="ECO:0007669"/>
    <property type="project" value="TreeGrafter"/>
</dbReference>
<keyword evidence="3 9" id="KW-0813">Transport</keyword>
<dbReference type="PANTHER" id="PTHR11629:SF63">
    <property type="entry name" value="V-TYPE PROTON ATPASE SUBUNIT A"/>
    <property type="match status" value="1"/>
</dbReference>
<comment type="similarity">
    <text evidence="2 9">Belongs to the V-ATPase 116 kDa subunit family.</text>
</comment>
<name>A0A7J7IDR4_9RHOD</name>
<dbReference type="GO" id="GO:0000220">
    <property type="term" value="C:vacuolar proton-transporting V-type ATPase, V0 domain"/>
    <property type="evidence" value="ECO:0007669"/>
    <property type="project" value="InterPro"/>
</dbReference>
<keyword evidence="12" id="KW-1185">Reference proteome</keyword>
<organism evidence="11 12">
    <name type="scientific">Cyanidiococcus yangmingshanensis</name>
    <dbReference type="NCBI Taxonomy" id="2690220"/>
    <lineage>
        <taxon>Eukaryota</taxon>
        <taxon>Rhodophyta</taxon>
        <taxon>Bangiophyceae</taxon>
        <taxon>Cyanidiales</taxon>
        <taxon>Cyanidiaceae</taxon>
        <taxon>Cyanidiococcus</taxon>
    </lineage>
</organism>
<dbReference type="GO" id="GO:0051117">
    <property type="term" value="F:ATPase binding"/>
    <property type="evidence" value="ECO:0007669"/>
    <property type="project" value="TreeGrafter"/>
</dbReference>
<feature type="transmembrane region" description="Helical" evidence="9">
    <location>
        <begin position="492"/>
        <end position="509"/>
    </location>
</feature>
<protein>
    <recommendedName>
        <fullName evidence="9">V-type proton ATPase subunit a</fullName>
    </recommendedName>
</protein>
<sequence length="857" mass="97300">MFRSEDMVLLRIYFQRTAAHACVEELGRRGVVEFRDLNVKASALQRTFASELKLCDEIQRKLRFLSDQVQRNLTVASSRLEGPGQRNEIKAPGTSRERVDAADLGSLEDLDAQLRRLEVDLTEMNLHWDALQRELVAILEHEYVLELGTGIFSEATAVQSTVSQYGTLPLLEAKDILTEDITPEEPHESLDARSMPHNLEGGIDLSCTPVNALLNVFAGTVSTKHLSAFARMIFRVSRGNSFLRWVSLPEPVLDVDSGESVSKAVFVLFFPGQHLRLKFSRICEGFYATRYAFPDSNIERNRLQSELVQRRRELEAVMETTQRQRTDVLTDIAMNVEIWNARVSKEKAIYYTLDKLNYDVSERVFVGECWCPRLEVEEARAAIHIGDIRSNAQAPSVLEERYTEEQPPTYFRCNRFTSVWQDIVEAYGVAGYKEMNPAPWSIATFPFLFAIMFGDVGHGLLMTVAALYVIFRERQWKQRKLGDLLQAVYDGRYLILLMGVFSIFTGLIYNECFGIPLNLFGSTWKWTRGSAIACGVDNCRNPGMSMPPKRTYPFGFDPAWKIAGNSLTMLNSFKMKLSIGFAVSQMTLGIILSYYNAKFFTQTVDIWHVFVPQIFFFLGIFGYLLLLIFWKWSINWNAPGAGSPPDLKAVLIGMFMSPASLPPGLRLFQGQHILQIALLSIAVVTVPWMLFAKPFILRHRFKRHQREAYTRLHNGDPISSGAEVESTDLDQHSKSETHGNETSFAELFVNNMIHTIEFVLGAISNTASYLRLWALSLAHAELTDVFLQKILYTALKTTNILAVMVGFTLWLGLTIGVLMLMESLSAFLHALRLHWVEFQNKFYNLHGSGAKFTPLRL</sequence>
<feature type="transmembrane region" description="Helical" evidence="9">
    <location>
        <begin position="445"/>
        <end position="471"/>
    </location>
</feature>
<comment type="function">
    <text evidence="9">Essential component of the vacuolar proton pump (V-ATPase), a multimeric enzyme that catalyzes the translocation of protons across the membranes. Required for assembly and activity of the V-ATPase.</text>
</comment>
<feature type="transmembrane region" description="Helical" evidence="9">
    <location>
        <begin position="800"/>
        <end position="821"/>
    </location>
</feature>
<gene>
    <name evidence="11" type="primary">VPH1</name>
    <name evidence="11" type="ORF">F1559_001553</name>
</gene>
<dbReference type="InterPro" id="IPR026028">
    <property type="entry name" value="V-type_ATPase_116kDa_su_euka"/>
</dbReference>
<dbReference type="AlphaFoldDB" id="A0A7J7IDR4"/>
<feature type="transmembrane region" description="Helical" evidence="9">
    <location>
        <begin position="577"/>
        <end position="597"/>
    </location>
</feature>
<dbReference type="PANTHER" id="PTHR11629">
    <property type="entry name" value="VACUOLAR PROTON ATPASES"/>
    <property type="match status" value="1"/>
</dbReference>
<dbReference type="Proteomes" id="UP000530660">
    <property type="component" value="Unassembled WGS sequence"/>
</dbReference>
<feature type="region of interest" description="Disordered" evidence="10">
    <location>
        <begin position="713"/>
        <end position="737"/>
    </location>
</feature>
<dbReference type="OrthoDB" id="10264220at2759"/>
<dbReference type="GO" id="GO:0046961">
    <property type="term" value="F:proton-transporting ATPase activity, rotational mechanism"/>
    <property type="evidence" value="ECO:0007669"/>
    <property type="project" value="InterPro"/>
</dbReference>
<accession>A0A7J7IDR4</accession>
<feature type="transmembrane region" description="Helical" evidence="9">
    <location>
        <begin position="673"/>
        <end position="696"/>
    </location>
</feature>
<evidence type="ECO:0000313" key="11">
    <source>
        <dbReference type="EMBL" id="KAF6001236.1"/>
    </source>
</evidence>
<keyword evidence="8 9" id="KW-0472">Membrane</keyword>
<evidence type="ECO:0000256" key="4">
    <source>
        <dbReference type="ARBA" id="ARBA00022692"/>
    </source>
</evidence>
<dbReference type="Pfam" id="PF01496">
    <property type="entry name" value="V_ATPase_I"/>
    <property type="match status" value="1"/>
</dbReference>
<keyword evidence="4 9" id="KW-0812">Transmembrane</keyword>
<keyword evidence="5 9" id="KW-0375">Hydrogen ion transport</keyword>
<evidence type="ECO:0000256" key="10">
    <source>
        <dbReference type="SAM" id="MobiDB-lite"/>
    </source>
</evidence>
<feature type="transmembrane region" description="Helical" evidence="9">
    <location>
        <begin position="609"/>
        <end position="630"/>
    </location>
</feature>
<dbReference type="EMBL" id="VWRR01000015">
    <property type="protein sequence ID" value="KAF6001236.1"/>
    <property type="molecule type" value="Genomic_DNA"/>
</dbReference>
<proteinExistence type="inferred from homology"/>
<comment type="subcellular location">
    <subcellularLocation>
        <location evidence="1">Membrane</location>
        <topology evidence="1">Multi-pass membrane protein</topology>
    </subcellularLocation>
</comment>
<evidence type="ECO:0000256" key="1">
    <source>
        <dbReference type="ARBA" id="ARBA00004141"/>
    </source>
</evidence>
<evidence type="ECO:0000256" key="5">
    <source>
        <dbReference type="ARBA" id="ARBA00022781"/>
    </source>
</evidence>
<evidence type="ECO:0000256" key="9">
    <source>
        <dbReference type="RuleBase" id="RU361189"/>
    </source>
</evidence>
<keyword evidence="6 9" id="KW-1133">Transmembrane helix</keyword>
<evidence type="ECO:0000256" key="2">
    <source>
        <dbReference type="ARBA" id="ARBA00009904"/>
    </source>
</evidence>
<evidence type="ECO:0000256" key="8">
    <source>
        <dbReference type="ARBA" id="ARBA00023136"/>
    </source>
</evidence>
<comment type="caution">
    <text evidence="11">The sequence shown here is derived from an EMBL/GenBank/DDBJ whole genome shotgun (WGS) entry which is preliminary data.</text>
</comment>
<dbReference type="PIRSF" id="PIRSF001293">
    <property type="entry name" value="ATP6V0A1"/>
    <property type="match status" value="1"/>
</dbReference>
<dbReference type="InterPro" id="IPR002490">
    <property type="entry name" value="V-ATPase_116kDa_su"/>
</dbReference>
<evidence type="ECO:0000256" key="6">
    <source>
        <dbReference type="ARBA" id="ARBA00022989"/>
    </source>
</evidence>
<reference evidence="11 12" key="1">
    <citation type="journal article" date="2020" name="J. Phycol.">
        <title>Comparative genome analysis reveals Cyanidiococcus gen. nov., a new extremophilic red algal genus sister to Cyanidioschyzon (Cyanidioschyzonaceae, Rhodophyta).</title>
        <authorList>
            <person name="Liu S.-L."/>
            <person name="Chiang Y.-R."/>
            <person name="Yoon H.S."/>
            <person name="Fu H.-Y."/>
        </authorList>
    </citation>
    <scope>NUCLEOTIDE SEQUENCE [LARGE SCALE GENOMIC DNA]</scope>
    <source>
        <strain evidence="11 12">THAL066</strain>
    </source>
</reference>
<keyword evidence="7 9" id="KW-0406">Ion transport</keyword>